<gene>
    <name evidence="3" type="ORF">A3J59_03760</name>
</gene>
<dbReference type="Proteomes" id="UP000177310">
    <property type="component" value="Unassembled WGS sequence"/>
</dbReference>
<accession>A0A1G1YKL8</accession>
<comment type="caution">
    <text evidence="3">The sequence shown here is derived from an EMBL/GenBank/DDBJ whole genome shotgun (WGS) entry which is preliminary data.</text>
</comment>
<dbReference type="PROSITE" id="PS50173">
    <property type="entry name" value="UMUC"/>
    <property type="match status" value="1"/>
</dbReference>
<dbReference type="GO" id="GO:0003887">
    <property type="term" value="F:DNA-directed DNA polymerase activity"/>
    <property type="evidence" value="ECO:0007669"/>
    <property type="project" value="InterPro"/>
</dbReference>
<dbReference type="Pfam" id="PF11799">
    <property type="entry name" value="IMS_C"/>
    <property type="match status" value="1"/>
</dbReference>
<protein>
    <recommendedName>
        <fullName evidence="2">UmuC domain-containing protein</fullName>
    </recommendedName>
</protein>
<dbReference type="InterPro" id="IPR043128">
    <property type="entry name" value="Rev_trsase/Diguanyl_cyclase"/>
</dbReference>
<reference evidence="3 4" key="1">
    <citation type="journal article" date="2016" name="Nat. Commun.">
        <title>Thousands of microbial genomes shed light on interconnected biogeochemical processes in an aquifer system.</title>
        <authorList>
            <person name="Anantharaman K."/>
            <person name="Brown C.T."/>
            <person name="Hug L.A."/>
            <person name="Sharon I."/>
            <person name="Castelle C.J."/>
            <person name="Probst A.J."/>
            <person name="Thomas B.C."/>
            <person name="Singh A."/>
            <person name="Wilkins M.J."/>
            <person name="Karaoz U."/>
            <person name="Brodie E.L."/>
            <person name="Williams K.H."/>
            <person name="Hubbard S.S."/>
            <person name="Banfield J.F."/>
        </authorList>
    </citation>
    <scope>NUCLEOTIDE SEQUENCE [LARGE SCALE GENOMIC DNA]</scope>
</reference>
<dbReference type="GO" id="GO:0006281">
    <property type="term" value="P:DNA repair"/>
    <property type="evidence" value="ECO:0007669"/>
    <property type="project" value="InterPro"/>
</dbReference>
<dbReference type="InterPro" id="IPR001126">
    <property type="entry name" value="UmuC"/>
</dbReference>
<dbReference type="InterPro" id="IPR017961">
    <property type="entry name" value="DNA_pol_Y-fam_little_finger"/>
</dbReference>
<dbReference type="GO" id="GO:0042276">
    <property type="term" value="P:error-prone translesion synthesis"/>
    <property type="evidence" value="ECO:0007669"/>
    <property type="project" value="TreeGrafter"/>
</dbReference>
<dbReference type="GO" id="GO:0003684">
    <property type="term" value="F:damaged DNA binding"/>
    <property type="evidence" value="ECO:0007669"/>
    <property type="project" value="InterPro"/>
</dbReference>
<dbReference type="PANTHER" id="PTHR11076:SF34">
    <property type="entry name" value="PROTEIN UMUC"/>
    <property type="match status" value="1"/>
</dbReference>
<comment type="similarity">
    <text evidence="1">Belongs to the DNA polymerase type-Y family.</text>
</comment>
<dbReference type="InterPro" id="IPR050116">
    <property type="entry name" value="DNA_polymerase-Y"/>
</dbReference>
<feature type="domain" description="UmuC" evidence="2">
    <location>
        <begin position="13"/>
        <end position="192"/>
    </location>
</feature>
<dbReference type="Pfam" id="PF00817">
    <property type="entry name" value="IMS"/>
    <property type="match status" value="1"/>
</dbReference>
<dbReference type="InterPro" id="IPR036775">
    <property type="entry name" value="DNA_pol_Y-fam_lit_finger_sf"/>
</dbReference>
<dbReference type="GO" id="GO:0009432">
    <property type="term" value="P:SOS response"/>
    <property type="evidence" value="ECO:0007669"/>
    <property type="project" value="TreeGrafter"/>
</dbReference>
<dbReference type="CDD" id="cd03586">
    <property type="entry name" value="PolY_Pol_IV_kappa"/>
    <property type="match status" value="1"/>
</dbReference>
<evidence type="ECO:0000259" key="2">
    <source>
        <dbReference type="PROSITE" id="PS50173"/>
    </source>
</evidence>
<organism evidence="3 4">
    <name type="scientific">Candidatus Buchananbacteria bacterium RIFCSPHIGHO2_02_FULL_56_16</name>
    <dbReference type="NCBI Taxonomy" id="1797542"/>
    <lineage>
        <taxon>Bacteria</taxon>
        <taxon>Candidatus Buchananiibacteriota</taxon>
    </lineage>
</organism>
<dbReference type="SUPFAM" id="SSF100879">
    <property type="entry name" value="Lesion bypass DNA polymerase (Y-family), little finger domain"/>
    <property type="match status" value="1"/>
</dbReference>
<dbReference type="GO" id="GO:0005829">
    <property type="term" value="C:cytosol"/>
    <property type="evidence" value="ECO:0007669"/>
    <property type="project" value="TreeGrafter"/>
</dbReference>
<dbReference type="InterPro" id="IPR043502">
    <property type="entry name" value="DNA/RNA_pol_sf"/>
</dbReference>
<dbReference type="Gene3D" id="3.30.1490.100">
    <property type="entry name" value="DNA polymerase, Y-family, little finger domain"/>
    <property type="match status" value="1"/>
</dbReference>
<dbReference type="EMBL" id="MHIL01000010">
    <property type="protein sequence ID" value="OGY52007.1"/>
    <property type="molecule type" value="Genomic_DNA"/>
</dbReference>
<dbReference type="Gene3D" id="3.30.70.270">
    <property type="match status" value="1"/>
</dbReference>
<evidence type="ECO:0000313" key="3">
    <source>
        <dbReference type="EMBL" id="OGY52007.1"/>
    </source>
</evidence>
<dbReference type="AlphaFoldDB" id="A0A1G1YKL8"/>
<dbReference type="SUPFAM" id="SSF56672">
    <property type="entry name" value="DNA/RNA polymerases"/>
    <property type="match status" value="1"/>
</dbReference>
<name>A0A1G1YKL8_9BACT</name>
<evidence type="ECO:0000256" key="1">
    <source>
        <dbReference type="ARBA" id="ARBA00010945"/>
    </source>
</evidence>
<dbReference type="PANTHER" id="PTHR11076">
    <property type="entry name" value="DNA REPAIR POLYMERASE UMUC / TRANSFERASE FAMILY MEMBER"/>
    <property type="match status" value="1"/>
</dbReference>
<dbReference type="STRING" id="1797542.A3J59_03760"/>
<proteinExistence type="inferred from homology"/>
<dbReference type="InterPro" id="IPR022880">
    <property type="entry name" value="DNApol_IV"/>
</dbReference>
<dbReference type="Gene3D" id="3.40.1170.60">
    <property type="match status" value="1"/>
</dbReference>
<sequence>MEPLSIHSFPKAILHLDGDCFFASCEIALNPKLKGKPVVTGQERGIASSMSYEAKQRGVTRGMPLYQIRKVCPDAVILPSDYETYSLVSKRMFGIVRRYTGAVEEYSIDECFADLTGLRRPLKMTYRQIAQTIKRDLETELGMTFSLGVGPTKVLAKMASKWKKPAGLTVIPARDAHLFLRQLDAGSVWGIGPNTAALLKSCGINSAYDFASRPEAWVKLELTKPFHEIWQELRGISVYPLDTESKHEYQSIAKTKTFTPPSMDREFVFAQLSKNVENACIKIRRHGLTARHLYFFLKTQQFDFRGFELRLGAPTVSPTELLNLIRPRFEQLWRPNLLYRATGVVLSKLSSAPTGQLDLFGAAVRTDAMVMVYKSLDALSAKYGKHTVFLGSSLAAMGNAHQTSRGLEATRKAELFAGETSRKRVGVPLLGTVR</sequence>
<evidence type="ECO:0000313" key="4">
    <source>
        <dbReference type="Proteomes" id="UP000177310"/>
    </source>
</evidence>